<evidence type="ECO:0000313" key="3">
    <source>
        <dbReference type="RefSeq" id="XP_026137161.1"/>
    </source>
</evidence>
<dbReference type="AlphaFoldDB" id="A0A6P6QVJ1"/>
<organism evidence="2 3">
    <name type="scientific">Carassius auratus</name>
    <name type="common">Goldfish</name>
    <dbReference type="NCBI Taxonomy" id="7957"/>
    <lineage>
        <taxon>Eukaryota</taxon>
        <taxon>Metazoa</taxon>
        <taxon>Chordata</taxon>
        <taxon>Craniata</taxon>
        <taxon>Vertebrata</taxon>
        <taxon>Euteleostomi</taxon>
        <taxon>Actinopterygii</taxon>
        <taxon>Neopterygii</taxon>
        <taxon>Teleostei</taxon>
        <taxon>Ostariophysi</taxon>
        <taxon>Cypriniformes</taxon>
        <taxon>Cyprinidae</taxon>
        <taxon>Cyprininae</taxon>
        <taxon>Carassius</taxon>
    </lineage>
</organism>
<dbReference type="Proteomes" id="UP000515129">
    <property type="component" value="Chromosome 14"/>
</dbReference>
<feature type="compositionally biased region" description="Pro residues" evidence="1">
    <location>
        <begin position="83"/>
        <end position="93"/>
    </location>
</feature>
<feature type="region of interest" description="Disordered" evidence="1">
    <location>
        <begin position="148"/>
        <end position="168"/>
    </location>
</feature>
<dbReference type="KEGG" id="caua:113114444"/>
<dbReference type="RefSeq" id="XP_026137161.1">
    <property type="nucleotide sequence ID" value="XM_026281376.1"/>
</dbReference>
<gene>
    <name evidence="3" type="primary">LOC113114444</name>
</gene>
<evidence type="ECO:0000256" key="1">
    <source>
        <dbReference type="SAM" id="MobiDB-lite"/>
    </source>
</evidence>
<keyword evidence="2" id="KW-1185">Reference proteome</keyword>
<feature type="compositionally biased region" description="Pro residues" evidence="1">
    <location>
        <begin position="154"/>
        <end position="168"/>
    </location>
</feature>
<feature type="compositionally biased region" description="Basic residues" evidence="1">
    <location>
        <begin position="70"/>
        <end position="79"/>
    </location>
</feature>
<reference evidence="3" key="1">
    <citation type="submission" date="2025-08" db="UniProtKB">
        <authorList>
            <consortium name="RefSeq"/>
        </authorList>
    </citation>
    <scope>IDENTIFICATION</scope>
    <source>
        <strain evidence="3">Wakin</strain>
        <tissue evidence="3">Muscle</tissue>
    </source>
</reference>
<proteinExistence type="predicted"/>
<accession>A0A6P6QVJ1</accession>
<protein>
    <submittedName>
        <fullName evidence="3">Uncharacterized protein DKFZp434B061</fullName>
    </submittedName>
</protein>
<evidence type="ECO:0000313" key="2">
    <source>
        <dbReference type="Proteomes" id="UP000515129"/>
    </source>
</evidence>
<sequence>MRGLDHLSFGEFVEFVACSPAKEAAVLPVVPVKAAVPPVVDEGAAVPPEVTCDTAEPLEVNEETAAPHSCSRRRGKKRNGSSPPLPEVPAVPPEEPDEAAGPQRCLMRVQRPSLGDGGGEGERLAPSHMALRPFRSPLLAWRPFQSCPSSLPCRRPPSSLPCRGPPSSLPCRCPPSSLPCRCPPSSLPCRRPPSSLP</sequence>
<dbReference type="GeneID" id="113114444"/>
<name>A0A6P6QVJ1_CARAU</name>
<feature type="region of interest" description="Disordered" evidence="1">
    <location>
        <begin position="52"/>
        <end position="128"/>
    </location>
</feature>